<dbReference type="GO" id="GO:0006508">
    <property type="term" value="P:proteolysis"/>
    <property type="evidence" value="ECO:0007669"/>
    <property type="project" value="InterPro"/>
</dbReference>
<comment type="similarity">
    <text evidence="1">Belongs to the peptidase C69 family. Secernin subfamily.</text>
</comment>
<evidence type="ECO:0000313" key="3">
    <source>
        <dbReference type="Proteomes" id="UP000676336"/>
    </source>
</evidence>
<gene>
    <name evidence="2" type="ORF">SMN809_LOCUS43376</name>
</gene>
<accession>A0A8S3AHY3</accession>
<reference evidence="2" key="1">
    <citation type="submission" date="2021-02" db="EMBL/GenBank/DDBJ databases">
        <authorList>
            <person name="Nowell W R."/>
        </authorList>
    </citation>
    <scope>NUCLEOTIDE SEQUENCE</scope>
</reference>
<sequence length="57" mass="6778">LIVDADEAWSIETCDRVWVAKQIKEGYYSMSNVYSIEDDYNLQSNNLERFAQDQNLW</sequence>
<feature type="non-terminal residue" evidence="2">
    <location>
        <position position="57"/>
    </location>
</feature>
<evidence type="ECO:0000256" key="1">
    <source>
        <dbReference type="ARBA" id="ARBA00005705"/>
    </source>
</evidence>
<comment type="caution">
    <text evidence="2">The sequence shown here is derived from an EMBL/GenBank/DDBJ whole genome shotgun (WGS) entry which is preliminary data.</text>
</comment>
<dbReference type="PANTHER" id="PTHR12994:SF17">
    <property type="entry name" value="LD30995P"/>
    <property type="match status" value="1"/>
</dbReference>
<evidence type="ECO:0000313" key="2">
    <source>
        <dbReference type="EMBL" id="CAF4709459.1"/>
    </source>
</evidence>
<dbReference type="AlphaFoldDB" id="A0A8S3AHY3"/>
<dbReference type="GO" id="GO:0016805">
    <property type="term" value="F:dipeptidase activity"/>
    <property type="evidence" value="ECO:0007669"/>
    <property type="project" value="InterPro"/>
</dbReference>
<dbReference type="GO" id="GO:0070004">
    <property type="term" value="F:cysteine-type exopeptidase activity"/>
    <property type="evidence" value="ECO:0007669"/>
    <property type="project" value="InterPro"/>
</dbReference>
<dbReference type="EMBL" id="CAJOBI010127741">
    <property type="protein sequence ID" value="CAF4709459.1"/>
    <property type="molecule type" value="Genomic_DNA"/>
</dbReference>
<dbReference type="PANTHER" id="PTHR12994">
    <property type="entry name" value="SECERNIN"/>
    <property type="match status" value="1"/>
</dbReference>
<name>A0A8S3AHY3_9BILA</name>
<feature type="non-terminal residue" evidence="2">
    <location>
        <position position="1"/>
    </location>
</feature>
<dbReference type="Proteomes" id="UP000676336">
    <property type="component" value="Unassembled WGS sequence"/>
</dbReference>
<dbReference type="InterPro" id="IPR005322">
    <property type="entry name" value="Peptidase_C69"/>
</dbReference>
<organism evidence="2 3">
    <name type="scientific">Rotaria magnacalcarata</name>
    <dbReference type="NCBI Taxonomy" id="392030"/>
    <lineage>
        <taxon>Eukaryota</taxon>
        <taxon>Metazoa</taxon>
        <taxon>Spiralia</taxon>
        <taxon>Gnathifera</taxon>
        <taxon>Rotifera</taxon>
        <taxon>Eurotatoria</taxon>
        <taxon>Bdelloidea</taxon>
        <taxon>Philodinida</taxon>
        <taxon>Philodinidae</taxon>
        <taxon>Rotaria</taxon>
    </lineage>
</organism>
<protein>
    <submittedName>
        <fullName evidence="2">Uncharacterized protein</fullName>
    </submittedName>
</protein>
<proteinExistence type="inferred from homology"/>